<feature type="domain" description="Peptidase S8/S53" evidence="9">
    <location>
        <begin position="14"/>
        <end position="444"/>
    </location>
</feature>
<evidence type="ECO:0000313" key="11">
    <source>
        <dbReference type="EMBL" id="PHH72083.1"/>
    </source>
</evidence>
<evidence type="ECO:0008006" key="13">
    <source>
        <dbReference type="Google" id="ProtNLM"/>
    </source>
</evidence>
<evidence type="ECO:0000256" key="3">
    <source>
        <dbReference type="ARBA" id="ARBA00022729"/>
    </source>
</evidence>
<dbReference type="PRINTS" id="PR00723">
    <property type="entry name" value="SUBTILISIN"/>
</dbReference>
<keyword evidence="3" id="KW-0732">Signal</keyword>
<evidence type="ECO:0000256" key="2">
    <source>
        <dbReference type="ARBA" id="ARBA00022670"/>
    </source>
</evidence>
<dbReference type="InterPro" id="IPR010435">
    <property type="entry name" value="C5a/SBT2-like_Fn3"/>
</dbReference>
<dbReference type="InterPro" id="IPR036852">
    <property type="entry name" value="Peptidase_S8/S53_dom_sf"/>
</dbReference>
<dbReference type="InterPro" id="IPR023828">
    <property type="entry name" value="Peptidase_S8_Ser-AS"/>
</dbReference>
<accession>A0A2C5YWT3</accession>
<evidence type="ECO:0000259" key="10">
    <source>
        <dbReference type="Pfam" id="PF06280"/>
    </source>
</evidence>
<feature type="domain" description="C5a peptidase/Subtilisin-like protease SBT2-like Fn3-like" evidence="10">
    <location>
        <begin position="465"/>
        <end position="576"/>
    </location>
</feature>
<evidence type="ECO:0000256" key="5">
    <source>
        <dbReference type="ARBA" id="ARBA00022825"/>
    </source>
</evidence>
<comment type="caution">
    <text evidence="11">The sequence shown here is derived from an EMBL/GenBank/DDBJ whole genome shotgun (WGS) entry which is preliminary data.</text>
</comment>
<dbReference type="InterPro" id="IPR000209">
    <property type="entry name" value="Peptidase_S8/S53_dom"/>
</dbReference>
<reference evidence="11 12" key="1">
    <citation type="submission" date="2017-06" db="EMBL/GenBank/DDBJ databases">
        <title>Ant-infecting Ophiocordyceps genomes reveal a high diversity of potential behavioral manipulation genes and a possible major role for enterotoxins.</title>
        <authorList>
            <person name="De Bekker C."/>
            <person name="Evans H.C."/>
            <person name="Brachmann A."/>
            <person name="Hughes D.P."/>
        </authorList>
    </citation>
    <scope>NUCLEOTIDE SEQUENCE [LARGE SCALE GENOMIC DNA]</scope>
    <source>
        <strain evidence="11 12">1348a</strain>
    </source>
</reference>
<dbReference type="SUPFAM" id="SSF52743">
    <property type="entry name" value="Subtilisin-like"/>
    <property type="match status" value="1"/>
</dbReference>
<feature type="active site" description="Charge relay system" evidence="6 7">
    <location>
        <position position="23"/>
    </location>
</feature>
<dbReference type="CDD" id="cd07489">
    <property type="entry name" value="Peptidases_S8_5"/>
    <property type="match status" value="1"/>
</dbReference>
<evidence type="ECO:0000256" key="6">
    <source>
        <dbReference type="PIRSR" id="PIRSR615500-1"/>
    </source>
</evidence>
<dbReference type="PROSITE" id="PS51892">
    <property type="entry name" value="SUBTILASE"/>
    <property type="match status" value="1"/>
</dbReference>
<dbReference type="PROSITE" id="PS00137">
    <property type="entry name" value="SUBTILASE_HIS"/>
    <property type="match status" value="1"/>
</dbReference>
<dbReference type="GO" id="GO:0016020">
    <property type="term" value="C:membrane"/>
    <property type="evidence" value="ECO:0007669"/>
    <property type="project" value="InterPro"/>
</dbReference>
<feature type="active site" description="Charge relay system" evidence="6 7">
    <location>
        <position position="64"/>
    </location>
</feature>
<dbReference type="InterPro" id="IPR023827">
    <property type="entry name" value="Peptidase_S8_Asp-AS"/>
</dbReference>
<comment type="similarity">
    <text evidence="1 7 8">Belongs to the peptidase S8 family.</text>
</comment>
<protein>
    <recommendedName>
        <fullName evidence="13">Peptidase S8/S53 domain-containing protein</fullName>
    </recommendedName>
</protein>
<dbReference type="InterPro" id="IPR015500">
    <property type="entry name" value="Peptidase_S8_subtilisin-rel"/>
</dbReference>
<dbReference type="GO" id="GO:0004252">
    <property type="term" value="F:serine-type endopeptidase activity"/>
    <property type="evidence" value="ECO:0007669"/>
    <property type="project" value="UniProtKB-UniRule"/>
</dbReference>
<gene>
    <name evidence="11" type="ORF">CDD82_6183</name>
</gene>
<dbReference type="InterPro" id="IPR050131">
    <property type="entry name" value="Peptidase_S8_subtilisin-like"/>
</dbReference>
<sequence length="744" mass="78903">MTQVDKLHQEGFTGTGVKIGIVDSGIDYTHAALGGCFGPGCKVAFGDNFAGDGNKGDPMDCDGHGTKVAGMLAGYDSQTGFVGAAPNATIGAYRISDCQGRGSEDDALRGWIAAYNDGMQLITSSQGFQPGNTWEQHLVAMVISRIAAKGVSCFAALGNNKADGVFFASNPATARGAIAVNSVALNTMSPGEKAAYSTGCGNQTLASVDFDFLEVQPGNWSTEWRPVHPLDAEYGDGPDTPQIPFKDRDYRAACSLSPGNSSDKDLAGRIVLINLDAATSNCFWWHRLKNAQDRGATHILGWTDNVSPISIQDPGLLVVGMVGQRVGKAMVSALANKQPVRMQWKGKNPLSGDMDGSSSFGPTWELDVKPDVLGPGGGIRTTSQGGGYRTVSGTSFATPFICGAMALVAQARGDFDPQRLTNVLKSTARLQDSNGMIPMLQQGAGLVQAWEAAHATTLVEPSSLAFNDTIHRVPSIDLHITNSAQVEMTYQLGHVAASTLYPFDLDALRPTQGESVQAAADIKLSTSTLTLAPGESATVHVSATDPQGLDLARQPIWSGWITIDSSNGTSLSVPYLGLAGSLQSATIIASNGGIIASNQSDEPLDEDILFTLPAPRSDQDASQDDESDYFFPKAIFDLALGTPSLIVDVVPLDVCTPETADSGACVPENAVFSSFFNPTIRNIVREHLPPGKQEYPWEWLPSTGSYVPPGRYHYVAHALSLLGDPFNISHWQTVQSPVFHIDYN</sequence>
<dbReference type="OrthoDB" id="10256524at2759"/>
<evidence type="ECO:0000256" key="4">
    <source>
        <dbReference type="ARBA" id="ARBA00022801"/>
    </source>
</evidence>
<dbReference type="EMBL" id="NJEU01000615">
    <property type="protein sequence ID" value="PHH72083.1"/>
    <property type="molecule type" value="Genomic_DNA"/>
</dbReference>
<dbReference type="InterPro" id="IPR034187">
    <property type="entry name" value="Peptidases_S8_5"/>
</dbReference>
<dbReference type="GO" id="GO:0006508">
    <property type="term" value="P:proteolysis"/>
    <property type="evidence" value="ECO:0007669"/>
    <property type="project" value="UniProtKB-KW"/>
</dbReference>
<keyword evidence="12" id="KW-1185">Reference proteome</keyword>
<evidence type="ECO:0000256" key="1">
    <source>
        <dbReference type="ARBA" id="ARBA00011073"/>
    </source>
</evidence>
<dbReference type="InterPro" id="IPR046450">
    <property type="entry name" value="PA_dom_sf"/>
</dbReference>
<dbReference type="SUPFAM" id="SSF52025">
    <property type="entry name" value="PA domain"/>
    <property type="match status" value="1"/>
</dbReference>
<organism evidence="11 12">
    <name type="scientific">Ophiocordyceps australis</name>
    <dbReference type="NCBI Taxonomy" id="1399860"/>
    <lineage>
        <taxon>Eukaryota</taxon>
        <taxon>Fungi</taxon>
        <taxon>Dikarya</taxon>
        <taxon>Ascomycota</taxon>
        <taxon>Pezizomycotina</taxon>
        <taxon>Sordariomycetes</taxon>
        <taxon>Hypocreomycetidae</taxon>
        <taxon>Hypocreales</taxon>
        <taxon>Ophiocordycipitaceae</taxon>
        <taxon>Ophiocordyceps</taxon>
    </lineage>
</organism>
<dbReference type="PANTHER" id="PTHR43806">
    <property type="entry name" value="PEPTIDASE S8"/>
    <property type="match status" value="1"/>
</dbReference>
<keyword evidence="2 7" id="KW-0645">Protease</keyword>
<feature type="active site" description="Charge relay system" evidence="6 7">
    <location>
        <position position="395"/>
    </location>
</feature>
<evidence type="ECO:0000259" key="9">
    <source>
        <dbReference type="Pfam" id="PF00082"/>
    </source>
</evidence>
<dbReference type="PANTHER" id="PTHR43806:SF66">
    <property type="entry name" value="SERIN ENDOPEPTIDASE"/>
    <property type="match status" value="1"/>
</dbReference>
<name>A0A2C5YWT3_9HYPO</name>
<evidence type="ECO:0000256" key="7">
    <source>
        <dbReference type="PROSITE-ProRule" id="PRU01240"/>
    </source>
</evidence>
<dbReference type="Pfam" id="PF06280">
    <property type="entry name" value="fn3_5"/>
    <property type="match status" value="1"/>
</dbReference>
<keyword evidence="5 7" id="KW-0720">Serine protease</keyword>
<dbReference type="Gene3D" id="3.40.50.200">
    <property type="entry name" value="Peptidase S8/S53 domain"/>
    <property type="match status" value="2"/>
</dbReference>
<dbReference type="Proteomes" id="UP000224854">
    <property type="component" value="Unassembled WGS sequence"/>
</dbReference>
<dbReference type="AlphaFoldDB" id="A0A2C5YWT3"/>
<proteinExistence type="inferred from homology"/>
<evidence type="ECO:0000256" key="8">
    <source>
        <dbReference type="RuleBase" id="RU003355"/>
    </source>
</evidence>
<keyword evidence="4 7" id="KW-0378">Hydrolase</keyword>
<dbReference type="Pfam" id="PF00082">
    <property type="entry name" value="Peptidase_S8"/>
    <property type="match status" value="1"/>
</dbReference>
<dbReference type="InterPro" id="IPR022398">
    <property type="entry name" value="Peptidase_S8_His-AS"/>
</dbReference>
<dbReference type="PROSITE" id="PS00138">
    <property type="entry name" value="SUBTILASE_SER"/>
    <property type="match status" value="1"/>
</dbReference>
<dbReference type="PROSITE" id="PS00136">
    <property type="entry name" value="SUBTILASE_ASP"/>
    <property type="match status" value="1"/>
</dbReference>
<evidence type="ECO:0000313" key="12">
    <source>
        <dbReference type="Proteomes" id="UP000224854"/>
    </source>
</evidence>